<gene>
    <name evidence="1" type="ORF">NEOLI_002923</name>
</gene>
<dbReference type="EMBL" id="LXFE01000990">
    <property type="protein sequence ID" value="OLL24095.1"/>
    <property type="molecule type" value="Genomic_DNA"/>
</dbReference>
<reference evidence="1 2" key="1">
    <citation type="submission" date="2016-04" db="EMBL/GenBank/DDBJ databases">
        <title>Evolutionary innovation and constraint leading to complex multicellularity in the Ascomycota.</title>
        <authorList>
            <person name="Cisse O."/>
            <person name="Nguyen A."/>
            <person name="Hewitt D.A."/>
            <person name="Jedd G."/>
            <person name="Stajich J.E."/>
        </authorList>
    </citation>
    <scope>NUCLEOTIDE SEQUENCE [LARGE SCALE GENOMIC DNA]</scope>
    <source>
        <strain evidence="1 2">DAH-3</strain>
    </source>
</reference>
<dbReference type="AlphaFoldDB" id="A0A1U7LN62"/>
<dbReference type="OrthoDB" id="422187at2759"/>
<evidence type="ECO:0000313" key="2">
    <source>
        <dbReference type="Proteomes" id="UP000186594"/>
    </source>
</evidence>
<name>A0A1U7LN62_NEOID</name>
<protein>
    <submittedName>
        <fullName evidence="1">UPF0593 mitochondrial protein</fullName>
    </submittedName>
</protein>
<dbReference type="Proteomes" id="UP000186594">
    <property type="component" value="Unassembled WGS sequence"/>
</dbReference>
<organism evidence="1 2">
    <name type="scientific">Neolecta irregularis (strain DAH-3)</name>
    <dbReference type="NCBI Taxonomy" id="1198029"/>
    <lineage>
        <taxon>Eukaryota</taxon>
        <taxon>Fungi</taxon>
        <taxon>Dikarya</taxon>
        <taxon>Ascomycota</taxon>
        <taxon>Taphrinomycotina</taxon>
        <taxon>Neolectales</taxon>
        <taxon>Neolectaceae</taxon>
        <taxon>Neolecta</taxon>
    </lineage>
</organism>
<keyword evidence="2" id="KW-1185">Reference proteome</keyword>
<comment type="caution">
    <text evidence="1">The sequence shown here is derived from an EMBL/GenBank/DDBJ whole genome shotgun (WGS) entry which is preliminary data.</text>
</comment>
<evidence type="ECO:0000313" key="1">
    <source>
        <dbReference type="EMBL" id="OLL24095.1"/>
    </source>
</evidence>
<sequence>MPQVGIPPAQLYRKLLKSGLKAVCFALPNRYSIRDRIRGGFEDSNFRPSIEAIENTVAFLDIAARRKGLEDRIVKNICFMQWSKSQDKRMHIRYNQTTKGDDKARNQNIKQEEKKLLASSLGHFNDTLIQLNRTANLCLR</sequence>
<accession>A0A1U7LN62</accession>
<proteinExistence type="predicted"/>
<dbReference type="OMA" id="KSMGLCL"/>